<evidence type="ECO:0000313" key="3">
    <source>
        <dbReference type="Proteomes" id="UP001168821"/>
    </source>
</evidence>
<evidence type="ECO:0008006" key="4">
    <source>
        <dbReference type="Google" id="ProtNLM"/>
    </source>
</evidence>
<reference evidence="2" key="1">
    <citation type="journal article" date="2023" name="G3 (Bethesda)">
        <title>Whole genome assemblies of Zophobas morio and Tenebrio molitor.</title>
        <authorList>
            <person name="Kaur S."/>
            <person name="Stinson S.A."/>
            <person name="diCenzo G.C."/>
        </authorList>
    </citation>
    <scope>NUCLEOTIDE SEQUENCE</scope>
    <source>
        <strain evidence="2">QUZm001</strain>
    </source>
</reference>
<dbReference type="InterPro" id="IPR036910">
    <property type="entry name" value="HMG_box_dom_sf"/>
</dbReference>
<feature type="region of interest" description="Disordered" evidence="1">
    <location>
        <begin position="1"/>
        <end position="48"/>
    </location>
</feature>
<comment type="caution">
    <text evidence="2">The sequence shown here is derived from an EMBL/GenBank/DDBJ whole genome shotgun (WGS) entry which is preliminary data.</text>
</comment>
<dbReference type="Gene3D" id="1.10.30.10">
    <property type="entry name" value="High mobility group box domain"/>
    <property type="match status" value="1"/>
</dbReference>
<dbReference type="CDD" id="cd00084">
    <property type="entry name" value="HMG-box_SF"/>
    <property type="match status" value="1"/>
</dbReference>
<organism evidence="2 3">
    <name type="scientific">Zophobas morio</name>
    <dbReference type="NCBI Taxonomy" id="2755281"/>
    <lineage>
        <taxon>Eukaryota</taxon>
        <taxon>Metazoa</taxon>
        <taxon>Ecdysozoa</taxon>
        <taxon>Arthropoda</taxon>
        <taxon>Hexapoda</taxon>
        <taxon>Insecta</taxon>
        <taxon>Pterygota</taxon>
        <taxon>Neoptera</taxon>
        <taxon>Endopterygota</taxon>
        <taxon>Coleoptera</taxon>
        <taxon>Polyphaga</taxon>
        <taxon>Cucujiformia</taxon>
        <taxon>Tenebrionidae</taxon>
        <taxon>Zophobas</taxon>
    </lineage>
</organism>
<feature type="compositionally biased region" description="Basic residues" evidence="1">
    <location>
        <begin position="99"/>
        <end position="118"/>
    </location>
</feature>
<evidence type="ECO:0000313" key="2">
    <source>
        <dbReference type="EMBL" id="KAJ3664220.1"/>
    </source>
</evidence>
<name>A0AA38MMZ1_9CUCU</name>
<accession>A0AA38MMZ1</accession>
<dbReference type="Proteomes" id="UP001168821">
    <property type="component" value="Unassembled WGS sequence"/>
</dbReference>
<feature type="compositionally biased region" description="Basic and acidic residues" evidence="1">
    <location>
        <begin position="30"/>
        <end position="44"/>
    </location>
</feature>
<sequence length="126" mass="14916">MGWPKENGMNPDFEENRNEFSRNFRRSRTHSVDRGLKSELKDVKNNPISRNPFINFLTEFKKITPTLKMSCAQLAKIGGEMWRDMTDKQRSQFQIVDAKRRRKGKKGGRRRRRGKHHSITPFREGP</sequence>
<dbReference type="AlphaFoldDB" id="A0AA38MMZ1"/>
<keyword evidence="3" id="KW-1185">Reference proteome</keyword>
<dbReference type="EMBL" id="JALNTZ010000002">
    <property type="protein sequence ID" value="KAJ3664220.1"/>
    <property type="molecule type" value="Genomic_DNA"/>
</dbReference>
<gene>
    <name evidence="2" type="ORF">Zmor_008405</name>
</gene>
<proteinExistence type="predicted"/>
<feature type="region of interest" description="Disordered" evidence="1">
    <location>
        <begin position="87"/>
        <end position="126"/>
    </location>
</feature>
<dbReference type="GO" id="GO:0005634">
    <property type="term" value="C:nucleus"/>
    <property type="evidence" value="ECO:0007669"/>
    <property type="project" value="UniProtKB-ARBA"/>
</dbReference>
<evidence type="ECO:0000256" key="1">
    <source>
        <dbReference type="SAM" id="MobiDB-lite"/>
    </source>
</evidence>
<dbReference type="SUPFAM" id="SSF47095">
    <property type="entry name" value="HMG-box"/>
    <property type="match status" value="1"/>
</dbReference>
<protein>
    <recommendedName>
        <fullName evidence="4">HMG box domain-containing protein</fullName>
    </recommendedName>
</protein>